<accession>A0A2T2NUF2</accession>
<name>A0A2T2NUF2_CORCC</name>
<dbReference type="GO" id="GO:0008270">
    <property type="term" value="F:zinc ion binding"/>
    <property type="evidence" value="ECO:0007669"/>
    <property type="project" value="UniProtKB-KW"/>
</dbReference>
<evidence type="ECO:0000256" key="2">
    <source>
        <dbReference type="SAM" id="MobiDB-lite"/>
    </source>
</evidence>
<keyword evidence="5" id="KW-1185">Reference proteome</keyword>
<reference evidence="4 5" key="1">
    <citation type="journal article" date="2018" name="Front. Microbiol.">
        <title>Genome-Wide Analysis of Corynespora cassiicola Leaf Fall Disease Putative Effectors.</title>
        <authorList>
            <person name="Lopez D."/>
            <person name="Ribeiro S."/>
            <person name="Label P."/>
            <person name="Fumanal B."/>
            <person name="Venisse J.S."/>
            <person name="Kohler A."/>
            <person name="de Oliveira R.R."/>
            <person name="Labutti K."/>
            <person name="Lipzen A."/>
            <person name="Lail K."/>
            <person name="Bauer D."/>
            <person name="Ohm R.A."/>
            <person name="Barry K.W."/>
            <person name="Spatafora J."/>
            <person name="Grigoriev I.V."/>
            <person name="Martin F.M."/>
            <person name="Pujade-Renaud V."/>
        </authorList>
    </citation>
    <scope>NUCLEOTIDE SEQUENCE [LARGE SCALE GENOMIC DNA]</scope>
    <source>
        <strain evidence="4 5">Philippines</strain>
    </source>
</reference>
<feature type="region of interest" description="Disordered" evidence="2">
    <location>
        <begin position="1"/>
        <end position="305"/>
    </location>
</feature>
<keyword evidence="1" id="KW-0479">Metal-binding</keyword>
<keyword evidence="1" id="KW-0863">Zinc-finger</keyword>
<dbReference type="Gene3D" id="3.30.40.10">
    <property type="entry name" value="Zinc/RING finger domain, C3HC4 (zinc finger)"/>
    <property type="match status" value="1"/>
</dbReference>
<dbReference type="Pfam" id="PF13639">
    <property type="entry name" value="zf-RING_2"/>
    <property type="match status" value="1"/>
</dbReference>
<feature type="compositionally biased region" description="Pro residues" evidence="2">
    <location>
        <begin position="95"/>
        <end position="104"/>
    </location>
</feature>
<dbReference type="Proteomes" id="UP000240883">
    <property type="component" value="Unassembled WGS sequence"/>
</dbReference>
<keyword evidence="1" id="KW-0862">Zinc</keyword>
<dbReference type="STRING" id="1448308.A0A2T2NUF2"/>
<feature type="domain" description="RING-type" evidence="3">
    <location>
        <begin position="354"/>
        <end position="409"/>
    </location>
</feature>
<dbReference type="AlphaFoldDB" id="A0A2T2NUF2"/>
<dbReference type="InterPro" id="IPR013083">
    <property type="entry name" value="Znf_RING/FYVE/PHD"/>
</dbReference>
<evidence type="ECO:0000259" key="3">
    <source>
        <dbReference type="PROSITE" id="PS50089"/>
    </source>
</evidence>
<feature type="compositionally biased region" description="Pro residues" evidence="2">
    <location>
        <begin position="12"/>
        <end position="21"/>
    </location>
</feature>
<dbReference type="OrthoDB" id="8062037at2759"/>
<dbReference type="SUPFAM" id="SSF57850">
    <property type="entry name" value="RING/U-box"/>
    <property type="match status" value="1"/>
</dbReference>
<sequence length="458" mass="50375">MADTNYSTPLQGPFPMPPNPPGLRNQDSETSAPPAFQPSYTNYGPFSSYETSFSSSSHHLQSAPYRTQLPDPQATSYQYIPPNRYQPIPFQGAPRHPPYYPGPPALFQHGPNGSPALFPSPFHAPQAPESSHPDFADSPNSSDLPPLIEPPLMPSGLSPYSLPPHSHVSAVPAHGFNSFPGRRPGSVSAGSGPPSGRFGDHGVQAAGDVRGAVRGGNSGSSDQVRHVSSPSRRTSYERQHPHSSQAPGGPERRMPLFMSPHNRHSDRSVSPRTSSRRNYDRFSADFAASPEEESAARARSHRRPRVARVPEIRARMRAPLDNPNVPSHAQMQILKDKLRHFLPSDLPEGSSPTCDICQKDYATKYVQPSEEEEVAIQLPCRHVFGEFCINTWFETCKTHKNKITCPMCRKLLIEPATGRPPTGLSAEMLAYFTLNSGVDRRAFEQLLSRDLEGDFAHI</sequence>
<dbReference type="EMBL" id="KZ678133">
    <property type="protein sequence ID" value="PSN69030.1"/>
    <property type="molecule type" value="Genomic_DNA"/>
</dbReference>
<dbReference type="InterPro" id="IPR001841">
    <property type="entry name" value="Znf_RING"/>
</dbReference>
<feature type="compositionally biased region" description="Polar residues" evidence="2">
    <location>
        <begin position="219"/>
        <end position="233"/>
    </location>
</feature>
<evidence type="ECO:0000256" key="1">
    <source>
        <dbReference type="PROSITE-ProRule" id="PRU00175"/>
    </source>
</evidence>
<protein>
    <recommendedName>
        <fullName evidence="3">RING-type domain-containing protein</fullName>
    </recommendedName>
</protein>
<dbReference type="PROSITE" id="PS50089">
    <property type="entry name" value="ZF_RING_2"/>
    <property type="match status" value="1"/>
</dbReference>
<proteinExistence type="predicted"/>
<organism evidence="4 5">
    <name type="scientific">Corynespora cassiicola Philippines</name>
    <dbReference type="NCBI Taxonomy" id="1448308"/>
    <lineage>
        <taxon>Eukaryota</taxon>
        <taxon>Fungi</taxon>
        <taxon>Dikarya</taxon>
        <taxon>Ascomycota</taxon>
        <taxon>Pezizomycotina</taxon>
        <taxon>Dothideomycetes</taxon>
        <taxon>Pleosporomycetidae</taxon>
        <taxon>Pleosporales</taxon>
        <taxon>Corynesporascaceae</taxon>
        <taxon>Corynespora</taxon>
    </lineage>
</organism>
<gene>
    <name evidence="4" type="ORF">BS50DRAFT_330910</name>
</gene>
<evidence type="ECO:0000313" key="4">
    <source>
        <dbReference type="EMBL" id="PSN69030.1"/>
    </source>
</evidence>
<feature type="compositionally biased region" description="Low complexity" evidence="2">
    <location>
        <begin position="180"/>
        <end position="212"/>
    </location>
</feature>
<evidence type="ECO:0000313" key="5">
    <source>
        <dbReference type="Proteomes" id="UP000240883"/>
    </source>
</evidence>
<feature type="compositionally biased region" description="Low complexity" evidence="2">
    <location>
        <begin position="47"/>
        <end position="62"/>
    </location>
</feature>